<gene>
    <name evidence="4" type="ORF">C7H09_19145</name>
</gene>
<accession>A0A2T1K3I5</accession>
<dbReference type="OrthoDB" id="9804721at2"/>
<dbReference type="SUPFAM" id="SSF52402">
    <property type="entry name" value="Adenine nucleotide alpha hydrolases-like"/>
    <property type="match status" value="2"/>
</dbReference>
<dbReference type="PANTHER" id="PTHR46268">
    <property type="entry name" value="STRESS RESPONSE PROTEIN NHAX"/>
    <property type="match status" value="1"/>
</dbReference>
<protein>
    <submittedName>
        <fullName evidence="4">Universal stress protein UspA</fullName>
    </submittedName>
</protein>
<dbReference type="PANTHER" id="PTHR46268:SF6">
    <property type="entry name" value="UNIVERSAL STRESS PROTEIN UP12"/>
    <property type="match status" value="1"/>
</dbReference>
<organism evidence="4 5">
    <name type="scientific">Marinobacter fuscus</name>
    <dbReference type="NCBI Taxonomy" id="2109942"/>
    <lineage>
        <taxon>Bacteria</taxon>
        <taxon>Pseudomonadati</taxon>
        <taxon>Pseudomonadota</taxon>
        <taxon>Gammaproteobacteria</taxon>
        <taxon>Pseudomonadales</taxon>
        <taxon>Marinobacteraceae</taxon>
        <taxon>Marinobacter</taxon>
    </lineage>
</organism>
<dbReference type="Pfam" id="PF00582">
    <property type="entry name" value="Usp"/>
    <property type="match status" value="2"/>
</dbReference>
<evidence type="ECO:0000313" key="5">
    <source>
        <dbReference type="Proteomes" id="UP000239866"/>
    </source>
</evidence>
<dbReference type="PRINTS" id="PR01438">
    <property type="entry name" value="UNVRSLSTRESS"/>
</dbReference>
<feature type="domain" description="UspA" evidence="3">
    <location>
        <begin position="32"/>
        <end position="186"/>
    </location>
</feature>
<dbReference type="CDD" id="cd00293">
    <property type="entry name" value="USP-like"/>
    <property type="match status" value="2"/>
</dbReference>
<dbReference type="InterPro" id="IPR006016">
    <property type="entry name" value="UspA"/>
</dbReference>
<reference evidence="4 5" key="1">
    <citation type="submission" date="2018-03" db="EMBL/GenBank/DDBJ databases">
        <title>Marinobacter brunus sp. nov., a marine bacterium of Gamma-proteobacteria isolated from the surface seawater of the South China Sea.</title>
        <authorList>
            <person name="Cheng H."/>
            <person name="Wu Y.-H."/>
            <person name="Xamxidin M."/>
            <person name="Xu X.-W."/>
        </authorList>
    </citation>
    <scope>NUCLEOTIDE SEQUENCE [LARGE SCALE GENOMIC DNA]</scope>
    <source>
        <strain evidence="4 5">NH169-3</strain>
    </source>
</reference>
<evidence type="ECO:0000256" key="2">
    <source>
        <dbReference type="SAM" id="MobiDB-lite"/>
    </source>
</evidence>
<evidence type="ECO:0000313" key="4">
    <source>
        <dbReference type="EMBL" id="PSF04709.1"/>
    </source>
</evidence>
<dbReference type="AlphaFoldDB" id="A0A2T1K3I5"/>
<sequence length="312" mass="34237">MTWARDNGSNRGDTERRNHPQREADMSAANLKVVACIDGSRAAPAVCDYAAWASRHMNTPLMLLHVLSEDHYPAEPDLAGNIGLGSREQLLDELAELDRKRAKLALEHGHHLLDEAEARVQQAGIAETIKRQRHDKLAEALTALEGDTRLFVMGLHGESSSDRDVHIGSQLETVIRSVHRPVLLVPDDYSEPRSAMVAFDGSATAFKGINMIAASPVLRGMPLHLVMVGEDTAETRQQLESAKDVLAGLGVEITAAIRQGDVEPTLHAYQDEHDIDMLVMGAYGHSRIRQFLVGSTTTTMLKTARKPLVILR</sequence>
<dbReference type="Proteomes" id="UP000239866">
    <property type="component" value="Unassembled WGS sequence"/>
</dbReference>
<comment type="similarity">
    <text evidence="1">Belongs to the universal stress protein A family.</text>
</comment>
<evidence type="ECO:0000256" key="1">
    <source>
        <dbReference type="ARBA" id="ARBA00008791"/>
    </source>
</evidence>
<feature type="region of interest" description="Disordered" evidence="2">
    <location>
        <begin position="1"/>
        <end position="25"/>
    </location>
</feature>
<dbReference type="EMBL" id="PXNP01000110">
    <property type="protein sequence ID" value="PSF04709.1"/>
    <property type="molecule type" value="Genomic_DNA"/>
</dbReference>
<dbReference type="Gene3D" id="3.40.50.12370">
    <property type="match status" value="1"/>
</dbReference>
<evidence type="ECO:0000259" key="3">
    <source>
        <dbReference type="Pfam" id="PF00582"/>
    </source>
</evidence>
<keyword evidence="5" id="KW-1185">Reference proteome</keyword>
<dbReference type="InterPro" id="IPR006015">
    <property type="entry name" value="Universal_stress_UspA"/>
</dbReference>
<name>A0A2T1K3I5_9GAMM</name>
<proteinExistence type="inferred from homology"/>
<comment type="caution">
    <text evidence="4">The sequence shown here is derived from an EMBL/GenBank/DDBJ whole genome shotgun (WGS) entry which is preliminary data.</text>
</comment>
<feature type="compositionally biased region" description="Basic and acidic residues" evidence="2">
    <location>
        <begin position="12"/>
        <end position="25"/>
    </location>
</feature>
<feature type="domain" description="UspA" evidence="3">
    <location>
        <begin position="233"/>
        <end position="312"/>
    </location>
</feature>